<evidence type="ECO:0000256" key="1">
    <source>
        <dbReference type="ARBA" id="ARBA00003263"/>
    </source>
</evidence>
<evidence type="ECO:0000313" key="15">
    <source>
        <dbReference type="Proteomes" id="UP000829720"/>
    </source>
</evidence>
<evidence type="ECO:0000256" key="12">
    <source>
        <dbReference type="SAM" id="MobiDB-lite"/>
    </source>
</evidence>
<dbReference type="PROSITE" id="PS00032">
    <property type="entry name" value="ANTENNAPEDIA"/>
    <property type="match status" value="1"/>
</dbReference>
<dbReference type="SUPFAM" id="SSF46689">
    <property type="entry name" value="Homeodomain-like"/>
    <property type="match status" value="1"/>
</dbReference>
<dbReference type="GO" id="GO:0000981">
    <property type="term" value="F:DNA-binding transcription factor activity, RNA polymerase II-specific"/>
    <property type="evidence" value="ECO:0007669"/>
    <property type="project" value="InterPro"/>
</dbReference>
<dbReference type="GO" id="GO:0009952">
    <property type="term" value="P:anterior/posterior pattern specification"/>
    <property type="evidence" value="ECO:0007669"/>
    <property type="project" value="TreeGrafter"/>
</dbReference>
<keyword evidence="4" id="KW-0217">Developmental protein</keyword>
<keyword evidence="7 10" id="KW-0371">Homeobox</keyword>
<feature type="domain" description="Homeobox" evidence="13">
    <location>
        <begin position="173"/>
        <end position="233"/>
    </location>
</feature>
<keyword evidence="8" id="KW-0804">Transcription</keyword>
<dbReference type="PANTHER" id="PTHR45664">
    <property type="entry name" value="PROTEIN ZERKNUELLT 1-RELATED"/>
    <property type="match status" value="1"/>
</dbReference>
<evidence type="ECO:0000256" key="9">
    <source>
        <dbReference type="ARBA" id="ARBA00023242"/>
    </source>
</evidence>
<proteinExistence type="inferred from homology"/>
<dbReference type="EMBL" id="JAERUA010000012">
    <property type="protein sequence ID" value="KAI1892284.1"/>
    <property type="molecule type" value="Genomic_DNA"/>
</dbReference>
<dbReference type="CDD" id="cd00086">
    <property type="entry name" value="homeodomain"/>
    <property type="match status" value="1"/>
</dbReference>
<evidence type="ECO:0000313" key="14">
    <source>
        <dbReference type="EMBL" id="KAI1892284.1"/>
    </source>
</evidence>
<sequence>MIFRSEFLRHFLFILKRKNVRPLATPAAFDARSYWSTDPRDYKGNSSVFDYHNVPKHGVGNSGSHFHEFREIHCQHPLTPSPGFSRSSIRISQLSSPLDAACRTNGATKAIDSSKTSRCSSDNQLSKKIFPWMKETRQIPKRRAERLIELGESASSGGEASPPGQSRDGGRGPGQKRARTTFTSSQLVELEKEFHFSRYLCRLRRQEMAASLKLSGRQIKIWFQNRRMKYKKDQKTRGRGMGAGAGTMTGAGGGLSDSPLGPCLTPSPSPSAAYATPIFHSPVESSRSAYGVAVYTSTDLPCSPQQQVGLASSLAQGYGWVDVGVNQSHSCAMSKDTFHQTGECPAGVGIPDSPFVVDYGCVVTSHAQQSVGPCDTHMPCFSDFTTHCHV</sequence>
<evidence type="ECO:0000256" key="10">
    <source>
        <dbReference type="PROSITE-ProRule" id="PRU00108"/>
    </source>
</evidence>
<evidence type="ECO:0000256" key="2">
    <source>
        <dbReference type="ARBA" id="ARBA00004123"/>
    </source>
</evidence>
<keyword evidence="15" id="KW-1185">Reference proteome</keyword>
<keyword evidence="6 10" id="KW-0238">DNA-binding</keyword>
<feature type="compositionally biased region" description="Low complexity" evidence="12">
    <location>
        <begin position="151"/>
        <end position="164"/>
    </location>
</feature>
<evidence type="ECO:0000256" key="11">
    <source>
        <dbReference type="RuleBase" id="RU000682"/>
    </source>
</evidence>
<comment type="caution">
    <text evidence="14">The sequence shown here is derived from an EMBL/GenBank/DDBJ whole genome shotgun (WGS) entry which is preliminary data.</text>
</comment>
<comment type="similarity">
    <text evidence="3">Belongs to the Antp homeobox family.</text>
</comment>
<dbReference type="GO" id="GO:0005634">
    <property type="term" value="C:nucleus"/>
    <property type="evidence" value="ECO:0007669"/>
    <property type="project" value="UniProtKB-SubCell"/>
</dbReference>
<dbReference type="PROSITE" id="PS50071">
    <property type="entry name" value="HOMEOBOX_2"/>
    <property type="match status" value="1"/>
</dbReference>
<dbReference type="InterPro" id="IPR020479">
    <property type="entry name" value="HD_metazoa"/>
</dbReference>
<reference evidence="14" key="1">
    <citation type="submission" date="2021-01" db="EMBL/GenBank/DDBJ databases">
        <authorList>
            <person name="Zahm M."/>
            <person name="Roques C."/>
            <person name="Cabau C."/>
            <person name="Klopp C."/>
            <person name="Donnadieu C."/>
            <person name="Jouanno E."/>
            <person name="Lampietro C."/>
            <person name="Louis A."/>
            <person name="Herpin A."/>
            <person name="Echchiki A."/>
            <person name="Berthelot C."/>
            <person name="Parey E."/>
            <person name="Roest-Crollius H."/>
            <person name="Braasch I."/>
            <person name="Postlethwait J."/>
            <person name="Bobe J."/>
            <person name="Montfort J."/>
            <person name="Bouchez O."/>
            <person name="Begum T."/>
            <person name="Mejri S."/>
            <person name="Adams A."/>
            <person name="Chen W.-J."/>
            <person name="Guiguen Y."/>
        </authorList>
    </citation>
    <scope>NUCLEOTIDE SEQUENCE</scope>
    <source>
        <tissue evidence="14">Blood</tissue>
    </source>
</reference>
<dbReference type="AlphaFoldDB" id="A0A8T3D9D6"/>
<dbReference type="Gene3D" id="1.10.10.60">
    <property type="entry name" value="Homeodomain-like"/>
    <property type="match status" value="1"/>
</dbReference>
<dbReference type="OrthoDB" id="6159439at2759"/>
<accession>A0A8T3D9D6</accession>
<organism evidence="14 15">
    <name type="scientific">Albula goreensis</name>
    <dbReference type="NCBI Taxonomy" id="1534307"/>
    <lineage>
        <taxon>Eukaryota</taxon>
        <taxon>Metazoa</taxon>
        <taxon>Chordata</taxon>
        <taxon>Craniata</taxon>
        <taxon>Vertebrata</taxon>
        <taxon>Euteleostomi</taxon>
        <taxon>Actinopterygii</taxon>
        <taxon>Neopterygii</taxon>
        <taxon>Teleostei</taxon>
        <taxon>Albuliformes</taxon>
        <taxon>Albulidae</taxon>
        <taxon>Albula</taxon>
    </lineage>
</organism>
<dbReference type="InterPro" id="IPR017970">
    <property type="entry name" value="Homeobox_CS"/>
</dbReference>
<dbReference type="SMART" id="SM00389">
    <property type="entry name" value="HOX"/>
    <property type="match status" value="1"/>
</dbReference>
<protein>
    <recommendedName>
        <fullName evidence="13">Homeobox domain-containing protein</fullName>
    </recommendedName>
</protein>
<evidence type="ECO:0000256" key="8">
    <source>
        <dbReference type="ARBA" id="ARBA00023163"/>
    </source>
</evidence>
<comment type="function">
    <text evidence="1">Sequence-specific transcription factor which is part of a developmental regulatory system that provides cells with specific positional identities on the anterior-posterior axis.</text>
</comment>
<name>A0A8T3D9D6_9TELE</name>
<dbReference type="InterPro" id="IPR009057">
    <property type="entry name" value="Homeodomain-like_sf"/>
</dbReference>
<evidence type="ECO:0000259" key="13">
    <source>
        <dbReference type="PROSITE" id="PS50071"/>
    </source>
</evidence>
<dbReference type="GO" id="GO:0048704">
    <property type="term" value="P:embryonic skeletal system morphogenesis"/>
    <property type="evidence" value="ECO:0007669"/>
    <property type="project" value="TreeGrafter"/>
</dbReference>
<feature type="DNA-binding region" description="Homeobox" evidence="10">
    <location>
        <begin position="175"/>
        <end position="234"/>
    </location>
</feature>
<evidence type="ECO:0000256" key="7">
    <source>
        <dbReference type="ARBA" id="ARBA00023155"/>
    </source>
</evidence>
<comment type="subcellular location">
    <subcellularLocation>
        <location evidence="2 10 11">Nucleus</location>
    </subcellularLocation>
</comment>
<dbReference type="InterPro" id="IPR001827">
    <property type="entry name" value="Homeobox_Antennapedia_CS"/>
</dbReference>
<evidence type="ECO:0000256" key="3">
    <source>
        <dbReference type="ARBA" id="ARBA00009107"/>
    </source>
</evidence>
<evidence type="ECO:0000256" key="6">
    <source>
        <dbReference type="ARBA" id="ARBA00023125"/>
    </source>
</evidence>
<dbReference type="Pfam" id="PF00046">
    <property type="entry name" value="Homeodomain"/>
    <property type="match status" value="1"/>
</dbReference>
<dbReference type="GO" id="GO:0000978">
    <property type="term" value="F:RNA polymerase II cis-regulatory region sequence-specific DNA binding"/>
    <property type="evidence" value="ECO:0007669"/>
    <property type="project" value="TreeGrafter"/>
</dbReference>
<dbReference type="Proteomes" id="UP000829720">
    <property type="component" value="Unassembled WGS sequence"/>
</dbReference>
<evidence type="ECO:0000256" key="4">
    <source>
        <dbReference type="ARBA" id="ARBA00022473"/>
    </source>
</evidence>
<evidence type="ECO:0000256" key="5">
    <source>
        <dbReference type="ARBA" id="ARBA00023015"/>
    </source>
</evidence>
<dbReference type="PRINTS" id="PR00024">
    <property type="entry name" value="HOMEOBOX"/>
</dbReference>
<dbReference type="InterPro" id="IPR001356">
    <property type="entry name" value="HD"/>
</dbReference>
<dbReference type="PROSITE" id="PS00027">
    <property type="entry name" value="HOMEOBOX_1"/>
    <property type="match status" value="1"/>
</dbReference>
<feature type="region of interest" description="Disordered" evidence="12">
    <location>
        <begin position="151"/>
        <end position="182"/>
    </location>
</feature>
<keyword evidence="5" id="KW-0805">Transcription regulation</keyword>
<gene>
    <name evidence="14" type="ORF">AGOR_G00131760</name>
</gene>
<keyword evidence="9 10" id="KW-0539">Nucleus</keyword>
<dbReference type="PANTHER" id="PTHR45664:SF11">
    <property type="entry name" value="HOMEOBOX PROTEIN HOX-B3"/>
    <property type="match status" value="1"/>
</dbReference>